<proteinExistence type="predicted"/>
<feature type="region of interest" description="Disordered" evidence="1">
    <location>
        <begin position="1"/>
        <end position="51"/>
    </location>
</feature>
<dbReference type="EMBL" id="NMUH01011513">
    <property type="protein sequence ID" value="MQM21737.1"/>
    <property type="molecule type" value="Genomic_DNA"/>
</dbReference>
<comment type="caution">
    <text evidence="2">The sequence shown here is derived from an EMBL/GenBank/DDBJ whole genome shotgun (WGS) entry which is preliminary data.</text>
</comment>
<name>A0A843XS95_COLES</name>
<evidence type="ECO:0000256" key="1">
    <source>
        <dbReference type="SAM" id="MobiDB-lite"/>
    </source>
</evidence>
<sequence>MSGENGLALTGADPTYPGERPVSEGRMDPPCDRPGGELAEATTQDPPLISTSSQGQEIVEGAIIGGDNDAIASIPSEGTVAEDVPPADRVALRLPASGAGVDVEILGMTCSAADQVDDQVIIGAVSTRDTSCLSGLAQDGVHSAHTVSQDITPSIMAEEKAIFIQRFSLPPHGIVWPDDIQTGSARGLDFMAESFIRSIRSIIEAEFPPPLLARCVIV</sequence>
<reference evidence="2" key="1">
    <citation type="submission" date="2017-07" db="EMBL/GenBank/DDBJ databases">
        <title>Taro Niue Genome Assembly and Annotation.</title>
        <authorList>
            <person name="Atibalentja N."/>
            <person name="Keating K."/>
            <person name="Fields C.J."/>
        </authorList>
    </citation>
    <scope>NUCLEOTIDE SEQUENCE</scope>
    <source>
        <strain evidence="2">Niue_2</strain>
        <tissue evidence="2">Leaf</tissue>
    </source>
</reference>
<dbReference type="Proteomes" id="UP000652761">
    <property type="component" value="Unassembled WGS sequence"/>
</dbReference>
<evidence type="ECO:0000313" key="2">
    <source>
        <dbReference type="EMBL" id="MQM21737.1"/>
    </source>
</evidence>
<protein>
    <submittedName>
        <fullName evidence="2">Uncharacterized protein</fullName>
    </submittedName>
</protein>
<feature type="compositionally biased region" description="Polar residues" evidence="1">
    <location>
        <begin position="41"/>
        <end position="51"/>
    </location>
</feature>
<evidence type="ECO:0000313" key="3">
    <source>
        <dbReference type="Proteomes" id="UP000652761"/>
    </source>
</evidence>
<keyword evidence="3" id="KW-1185">Reference proteome</keyword>
<gene>
    <name evidence="2" type="ORF">Taro_054782</name>
</gene>
<organism evidence="2 3">
    <name type="scientific">Colocasia esculenta</name>
    <name type="common">Wild taro</name>
    <name type="synonym">Arum esculentum</name>
    <dbReference type="NCBI Taxonomy" id="4460"/>
    <lineage>
        <taxon>Eukaryota</taxon>
        <taxon>Viridiplantae</taxon>
        <taxon>Streptophyta</taxon>
        <taxon>Embryophyta</taxon>
        <taxon>Tracheophyta</taxon>
        <taxon>Spermatophyta</taxon>
        <taxon>Magnoliopsida</taxon>
        <taxon>Liliopsida</taxon>
        <taxon>Araceae</taxon>
        <taxon>Aroideae</taxon>
        <taxon>Colocasieae</taxon>
        <taxon>Colocasia</taxon>
    </lineage>
</organism>
<feature type="compositionally biased region" description="Basic and acidic residues" evidence="1">
    <location>
        <begin position="21"/>
        <end position="35"/>
    </location>
</feature>
<dbReference type="AlphaFoldDB" id="A0A843XS95"/>
<accession>A0A843XS95</accession>